<accession>A0AAE1YHW0</accession>
<dbReference type="InterPro" id="IPR027949">
    <property type="entry name" value="Chloroplast_duf"/>
</dbReference>
<reference evidence="1" key="1">
    <citation type="submission" date="2020-06" db="EMBL/GenBank/DDBJ databases">
        <authorList>
            <person name="Li T."/>
            <person name="Hu X."/>
            <person name="Zhang T."/>
            <person name="Song X."/>
            <person name="Zhang H."/>
            <person name="Dai N."/>
            <person name="Sheng W."/>
            <person name="Hou X."/>
            <person name="Wei L."/>
        </authorList>
    </citation>
    <scope>NUCLEOTIDE SEQUENCE</scope>
    <source>
        <strain evidence="1">3651</strain>
        <tissue evidence="1">Leaf</tissue>
    </source>
</reference>
<sequence>MSTVVNKIQPSQLVEEQRNAARLFKQFQSQIETTLSIGKPTAFDVREMMDKVLALNKAYPLPLLRAMLEKFPDTVEQRRKQPRSGNDQCYNGWDGKLEVEMREVGWKSIKTEQISCRR</sequence>
<dbReference type="PANTHER" id="PTHR33358">
    <property type="entry name" value="F-BOX PROTEIN WITH A DOMAIN PROTEIN"/>
    <property type="match status" value="1"/>
</dbReference>
<gene>
    <name evidence="1" type="ORF">Salat_1335000</name>
</gene>
<dbReference type="Pfam" id="PF14476">
    <property type="entry name" value="Chloroplast_duf"/>
    <property type="match status" value="1"/>
</dbReference>
<reference evidence="1" key="2">
    <citation type="journal article" date="2024" name="Plant">
        <title>Genomic evolution and insights into agronomic trait innovations of Sesamum species.</title>
        <authorList>
            <person name="Miao H."/>
            <person name="Wang L."/>
            <person name="Qu L."/>
            <person name="Liu H."/>
            <person name="Sun Y."/>
            <person name="Le M."/>
            <person name="Wang Q."/>
            <person name="Wei S."/>
            <person name="Zheng Y."/>
            <person name="Lin W."/>
            <person name="Duan Y."/>
            <person name="Cao H."/>
            <person name="Xiong S."/>
            <person name="Wang X."/>
            <person name="Wei L."/>
            <person name="Li C."/>
            <person name="Ma Q."/>
            <person name="Ju M."/>
            <person name="Zhao R."/>
            <person name="Li G."/>
            <person name="Mu C."/>
            <person name="Tian Q."/>
            <person name="Mei H."/>
            <person name="Zhang T."/>
            <person name="Gao T."/>
            <person name="Zhang H."/>
        </authorList>
    </citation>
    <scope>NUCLEOTIDE SEQUENCE</scope>
    <source>
        <strain evidence="1">3651</strain>
    </source>
</reference>
<proteinExistence type="predicted"/>
<dbReference type="EMBL" id="JACGWO010000004">
    <property type="protein sequence ID" value="KAK4430343.1"/>
    <property type="molecule type" value="Genomic_DNA"/>
</dbReference>
<evidence type="ECO:0000313" key="2">
    <source>
        <dbReference type="Proteomes" id="UP001293254"/>
    </source>
</evidence>
<dbReference type="PANTHER" id="PTHR33358:SF12">
    <property type="entry name" value="F-BOX PROTEIN WITH A DOMAIN PROTEIN"/>
    <property type="match status" value="1"/>
</dbReference>
<organism evidence="1 2">
    <name type="scientific">Sesamum alatum</name>
    <dbReference type="NCBI Taxonomy" id="300844"/>
    <lineage>
        <taxon>Eukaryota</taxon>
        <taxon>Viridiplantae</taxon>
        <taxon>Streptophyta</taxon>
        <taxon>Embryophyta</taxon>
        <taxon>Tracheophyta</taxon>
        <taxon>Spermatophyta</taxon>
        <taxon>Magnoliopsida</taxon>
        <taxon>eudicotyledons</taxon>
        <taxon>Gunneridae</taxon>
        <taxon>Pentapetalae</taxon>
        <taxon>asterids</taxon>
        <taxon>lamiids</taxon>
        <taxon>Lamiales</taxon>
        <taxon>Pedaliaceae</taxon>
        <taxon>Sesamum</taxon>
    </lineage>
</organism>
<protein>
    <submittedName>
        <fullName evidence="1">F-box protein</fullName>
    </submittedName>
</protein>
<keyword evidence="2" id="KW-1185">Reference proteome</keyword>
<dbReference type="AlphaFoldDB" id="A0AAE1YHW0"/>
<evidence type="ECO:0000313" key="1">
    <source>
        <dbReference type="EMBL" id="KAK4430343.1"/>
    </source>
</evidence>
<name>A0AAE1YHW0_9LAMI</name>
<comment type="caution">
    <text evidence="1">The sequence shown here is derived from an EMBL/GenBank/DDBJ whole genome shotgun (WGS) entry which is preliminary data.</text>
</comment>
<dbReference type="Proteomes" id="UP001293254">
    <property type="component" value="Unassembled WGS sequence"/>
</dbReference>